<feature type="non-terminal residue" evidence="1">
    <location>
        <position position="1"/>
    </location>
</feature>
<protein>
    <recommendedName>
        <fullName evidence="3">Heterokaryon incompatibility domain-containing protein</fullName>
    </recommendedName>
</protein>
<dbReference type="EMBL" id="JAGTJQ010000013">
    <property type="protein sequence ID" value="KAH7014493.1"/>
    <property type="molecule type" value="Genomic_DNA"/>
</dbReference>
<keyword evidence="2" id="KW-1185">Reference proteome</keyword>
<accession>A0A9P9BIK7</accession>
<evidence type="ECO:0008006" key="3">
    <source>
        <dbReference type="Google" id="ProtNLM"/>
    </source>
</evidence>
<name>A0A9P9BIK7_9PEZI</name>
<evidence type="ECO:0000313" key="1">
    <source>
        <dbReference type="EMBL" id="KAH7014493.1"/>
    </source>
</evidence>
<gene>
    <name evidence="1" type="ORF">B0I36DRAFT_398223</name>
</gene>
<dbReference type="AlphaFoldDB" id="A0A9P9BIK7"/>
<sequence>PYAILSYTWWDEVTNLWGYCKIDFCAGEAARDGLQHFWIDTCCIDKANDAGRHGAISSIYGWYHGATVCYAFLTDVTGLADLPRSKWWARGWTLQARNPAAFAPA</sequence>
<organism evidence="1 2">
    <name type="scientific">Microdochium trichocladiopsis</name>
    <dbReference type="NCBI Taxonomy" id="1682393"/>
    <lineage>
        <taxon>Eukaryota</taxon>
        <taxon>Fungi</taxon>
        <taxon>Dikarya</taxon>
        <taxon>Ascomycota</taxon>
        <taxon>Pezizomycotina</taxon>
        <taxon>Sordariomycetes</taxon>
        <taxon>Xylariomycetidae</taxon>
        <taxon>Xylariales</taxon>
        <taxon>Microdochiaceae</taxon>
        <taxon>Microdochium</taxon>
    </lineage>
</organism>
<dbReference type="OrthoDB" id="674604at2759"/>
<dbReference type="Proteomes" id="UP000756346">
    <property type="component" value="Unassembled WGS sequence"/>
</dbReference>
<reference evidence="1" key="1">
    <citation type="journal article" date="2021" name="Nat. Commun.">
        <title>Genetic determinants of endophytism in the Arabidopsis root mycobiome.</title>
        <authorList>
            <person name="Mesny F."/>
            <person name="Miyauchi S."/>
            <person name="Thiergart T."/>
            <person name="Pickel B."/>
            <person name="Atanasova L."/>
            <person name="Karlsson M."/>
            <person name="Huettel B."/>
            <person name="Barry K.W."/>
            <person name="Haridas S."/>
            <person name="Chen C."/>
            <person name="Bauer D."/>
            <person name="Andreopoulos W."/>
            <person name="Pangilinan J."/>
            <person name="LaButti K."/>
            <person name="Riley R."/>
            <person name="Lipzen A."/>
            <person name="Clum A."/>
            <person name="Drula E."/>
            <person name="Henrissat B."/>
            <person name="Kohler A."/>
            <person name="Grigoriev I.V."/>
            <person name="Martin F.M."/>
            <person name="Hacquard S."/>
        </authorList>
    </citation>
    <scope>NUCLEOTIDE SEQUENCE</scope>
    <source>
        <strain evidence="1">MPI-CAGE-CH-0230</strain>
    </source>
</reference>
<dbReference type="PANTHER" id="PTHR10622">
    <property type="entry name" value="HET DOMAIN-CONTAINING PROTEIN"/>
    <property type="match status" value="1"/>
</dbReference>
<evidence type="ECO:0000313" key="2">
    <source>
        <dbReference type="Proteomes" id="UP000756346"/>
    </source>
</evidence>
<dbReference type="GeneID" id="70191152"/>
<comment type="caution">
    <text evidence="1">The sequence shown here is derived from an EMBL/GenBank/DDBJ whole genome shotgun (WGS) entry which is preliminary data.</text>
</comment>
<proteinExistence type="predicted"/>
<dbReference type="PANTHER" id="PTHR10622:SF11">
    <property type="entry name" value="HET-DOMAIN-CONTAINING PROTEIN"/>
    <property type="match status" value="1"/>
</dbReference>
<dbReference type="RefSeq" id="XP_046005460.1">
    <property type="nucleotide sequence ID" value="XM_046161606.1"/>
</dbReference>